<dbReference type="SUPFAM" id="SSF54001">
    <property type="entry name" value="Cysteine proteinases"/>
    <property type="match status" value="1"/>
</dbReference>
<feature type="active site" description="Proton donor" evidence="7">
    <location>
        <position position="233"/>
    </location>
</feature>
<organism evidence="10 11">
    <name type="scientific">Parascedosporium putredinis</name>
    <dbReference type="NCBI Taxonomy" id="1442378"/>
    <lineage>
        <taxon>Eukaryota</taxon>
        <taxon>Fungi</taxon>
        <taxon>Dikarya</taxon>
        <taxon>Ascomycota</taxon>
        <taxon>Pezizomycotina</taxon>
        <taxon>Sordariomycetes</taxon>
        <taxon>Hypocreomycetidae</taxon>
        <taxon>Microascales</taxon>
        <taxon>Microascaceae</taxon>
        <taxon>Parascedosporium</taxon>
    </lineage>
</organism>
<evidence type="ECO:0000256" key="4">
    <source>
        <dbReference type="ARBA" id="ARBA00022786"/>
    </source>
</evidence>
<keyword evidence="6 7" id="KW-0788">Thiol protease</keyword>
<dbReference type="PROSITE" id="PS52049">
    <property type="entry name" value="ULD"/>
    <property type="match status" value="1"/>
</dbReference>
<dbReference type="Gene3D" id="3.40.532.10">
    <property type="entry name" value="Peptidase C12, ubiquitin carboxyl-terminal hydrolase"/>
    <property type="match status" value="1"/>
</dbReference>
<dbReference type="AlphaFoldDB" id="A0A9P1M9E0"/>
<comment type="caution">
    <text evidence="10">The sequence shown here is derived from an EMBL/GenBank/DDBJ whole genome shotgun (WGS) entry which is preliminary data.</text>
</comment>
<dbReference type="GO" id="GO:0016579">
    <property type="term" value="P:protein deubiquitination"/>
    <property type="evidence" value="ECO:0007669"/>
    <property type="project" value="TreeGrafter"/>
</dbReference>
<feature type="active site" description="Nucleophile" evidence="7">
    <location>
        <position position="132"/>
    </location>
</feature>
<evidence type="ECO:0000256" key="7">
    <source>
        <dbReference type="PROSITE-ProRule" id="PRU01393"/>
    </source>
</evidence>
<evidence type="ECO:0000256" key="5">
    <source>
        <dbReference type="ARBA" id="ARBA00022801"/>
    </source>
</evidence>
<keyword evidence="3 7" id="KW-0645">Protease</keyword>
<reference evidence="10" key="1">
    <citation type="submission" date="2022-11" db="EMBL/GenBank/DDBJ databases">
        <authorList>
            <person name="Scott C."/>
            <person name="Bruce N."/>
        </authorList>
    </citation>
    <scope>NUCLEOTIDE SEQUENCE</scope>
</reference>
<evidence type="ECO:0000259" key="9">
    <source>
        <dbReference type="PROSITE" id="PS52048"/>
    </source>
</evidence>
<dbReference type="PANTHER" id="PTHR10589">
    <property type="entry name" value="UBIQUITIN CARBOXYL-TERMINAL HYDROLASE"/>
    <property type="match status" value="1"/>
</dbReference>
<comment type="similarity">
    <text evidence="7">Belongs to the peptidase C12 family.</text>
</comment>
<sequence>MDLDRSTAEDKDLGDPHGDGASSGEQAGSAAVAASPPSRRNPKRSASKLPAATLTPAEIPENVMDAALAPLDPNELDEWTGWAVFESDPVGLILFHTYLGRLGVKDVRVTDAFDIVDESLDPEYAQTVDNSCATVAMLNILMNSPGLELGPELTRFKDQTKDMNSVQRGKLLSENTAIRVQHNLLSRRMEHLNADLWLHGSAMEYQEGVRRANKRAKKKGRSKKRPVGNDAFHYVSYVPVDGNLWKFDGLQVGAVDLGPISEIDIKSTMGSSRGWWEDALSDIQDRTSNLGFDVESVLLAVRHDPISHIRHQLARAIRSVREISERRRRCPCGWQPTLSEPGSIDVGDASQLARFGLSEETVTAASLCPSDRHAVEMMHVMDFAEKYRMHEAYAERCEMDTARRKKEYVPAIHAWVKKLAEKGVLADFNS</sequence>
<dbReference type="InterPro" id="IPR001578">
    <property type="entry name" value="Peptidase_C12_UCH"/>
</dbReference>
<evidence type="ECO:0000256" key="1">
    <source>
        <dbReference type="ARBA" id="ARBA00000707"/>
    </source>
</evidence>
<dbReference type="GO" id="GO:0006511">
    <property type="term" value="P:ubiquitin-dependent protein catabolic process"/>
    <property type="evidence" value="ECO:0007669"/>
    <property type="project" value="UniProtKB-UniRule"/>
</dbReference>
<dbReference type="EMBL" id="CALLCH030000012">
    <property type="protein sequence ID" value="CAI4214626.1"/>
    <property type="molecule type" value="Genomic_DNA"/>
</dbReference>
<evidence type="ECO:0000256" key="8">
    <source>
        <dbReference type="SAM" id="MobiDB-lite"/>
    </source>
</evidence>
<keyword evidence="5 7" id="KW-0378">Hydrolase</keyword>
<proteinExistence type="inferred from homology"/>
<comment type="catalytic activity">
    <reaction evidence="1 7">
        <text>Thiol-dependent hydrolysis of ester, thioester, amide, peptide and isopeptide bonds formed by the C-terminal Gly of ubiquitin (a 76-residue protein attached to proteins as an intracellular targeting signal).</text>
        <dbReference type="EC" id="3.4.19.12"/>
    </reaction>
</comment>
<feature type="domain" description="UCH catalytic" evidence="9">
    <location>
        <begin position="1"/>
        <end position="303"/>
    </location>
</feature>
<evidence type="ECO:0000256" key="3">
    <source>
        <dbReference type="ARBA" id="ARBA00022670"/>
    </source>
</evidence>
<dbReference type="InterPro" id="IPR038765">
    <property type="entry name" value="Papain-like_cys_pep_sf"/>
</dbReference>
<dbReference type="InterPro" id="IPR036959">
    <property type="entry name" value="Peptidase_C12_UCH_sf"/>
</dbReference>
<feature type="site" description="Transition state stabilizer" evidence="7">
    <location>
        <position position="126"/>
    </location>
</feature>
<dbReference type="EC" id="3.4.19.12" evidence="2 7"/>
<accession>A0A9P1M9E0</accession>
<evidence type="ECO:0000313" key="11">
    <source>
        <dbReference type="Proteomes" id="UP000838763"/>
    </source>
</evidence>
<dbReference type="Pfam" id="PF01088">
    <property type="entry name" value="Peptidase_C12"/>
    <property type="match status" value="1"/>
</dbReference>
<evidence type="ECO:0000256" key="6">
    <source>
        <dbReference type="ARBA" id="ARBA00022807"/>
    </source>
</evidence>
<feature type="compositionally biased region" description="Low complexity" evidence="8">
    <location>
        <begin position="19"/>
        <end position="35"/>
    </location>
</feature>
<dbReference type="GO" id="GO:0004843">
    <property type="term" value="F:cysteine-type deubiquitinase activity"/>
    <property type="evidence" value="ECO:0007669"/>
    <property type="project" value="UniProtKB-UniRule"/>
</dbReference>
<feature type="region of interest" description="Disordered" evidence="8">
    <location>
        <begin position="1"/>
        <end position="53"/>
    </location>
</feature>
<keyword evidence="11" id="KW-1185">Reference proteome</keyword>
<gene>
    <name evidence="10" type="ORF">PPNO1_LOCUS4357</name>
</gene>
<evidence type="ECO:0000313" key="10">
    <source>
        <dbReference type="EMBL" id="CAI4214626.1"/>
    </source>
</evidence>
<feature type="site" description="Important for enzyme activity" evidence="7">
    <location>
        <position position="248"/>
    </location>
</feature>
<dbReference type="Proteomes" id="UP000838763">
    <property type="component" value="Unassembled WGS sequence"/>
</dbReference>
<name>A0A9P1M9E0_9PEZI</name>
<keyword evidence="4 7" id="KW-0833">Ubl conjugation pathway</keyword>
<protein>
    <recommendedName>
        <fullName evidence="2 7">ubiquitinyl hydrolase 1</fullName>
        <ecNumber evidence="2 7">3.4.19.12</ecNumber>
    </recommendedName>
</protein>
<dbReference type="PROSITE" id="PS52048">
    <property type="entry name" value="UCH_DOMAIN"/>
    <property type="match status" value="1"/>
</dbReference>
<dbReference type="PANTHER" id="PTHR10589:SF29">
    <property type="entry name" value="UBIQUITIN CARBOXYL-TERMINAL HYDROLASE"/>
    <property type="match status" value="1"/>
</dbReference>
<feature type="compositionally biased region" description="Basic and acidic residues" evidence="8">
    <location>
        <begin position="1"/>
        <end position="18"/>
    </location>
</feature>
<dbReference type="GO" id="GO:0005737">
    <property type="term" value="C:cytoplasm"/>
    <property type="evidence" value="ECO:0007669"/>
    <property type="project" value="TreeGrafter"/>
</dbReference>
<evidence type="ECO:0000256" key="2">
    <source>
        <dbReference type="ARBA" id="ARBA00012759"/>
    </source>
</evidence>
<dbReference type="OrthoDB" id="1924260at2759"/>